<dbReference type="AlphaFoldDB" id="A0A2N3IFD2"/>
<name>A0A2N3IFD2_9BACT</name>
<keyword evidence="3" id="KW-1185">Reference proteome</keyword>
<dbReference type="EMBL" id="MVDE01000002">
    <property type="protein sequence ID" value="PKQ69032.1"/>
    <property type="molecule type" value="Genomic_DNA"/>
</dbReference>
<keyword evidence="1" id="KW-0812">Transmembrane</keyword>
<evidence type="ECO:0000256" key="1">
    <source>
        <dbReference type="SAM" id="Phobius"/>
    </source>
</evidence>
<keyword evidence="1" id="KW-0472">Membrane</keyword>
<evidence type="ECO:0000313" key="3">
    <source>
        <dbReference type="Proteomes" id="UP000233618"/>
    </source>
</evidence>
<feature type="transmembrane region" description="Helical" evidence="1">
    <location>
        <begin position="28"/>
        <end position="55"/>
    </location>
</feature>
<reference evidence="2 3" key="1">
    <citation type="journal article" date="2017" name="Front. Microbiol.">
        <title>Labilibaculum manganireducens gen. nov., sp. nov. and Labilibaculum filiforme sp. nov., Novel Bacteroidetes Isolated from Subsurface Sediments of the Baltic Sea.</title>
        <authorList>
            <person name="Vandieken V."/>
            <person name="Marshall I.P."/>
            <person name="Niemann H."/>
            <person name="Engelen B."/>
            <person name="Cypionka H."/>
        </authorList>
    </citation>
    <scope>NUCLEOTIDE SEQUENCE [LARGE SCALE GENOMIC DNA]</scope>
    <source>
        <strain evidence="2 3">59.10-2M</strain>
    </source>
</reference>
<keyword evidence="1" id="KW-1133">Transmembrane helix</keyword>
<feature type="transmembrane region" description="Helical" evidence="1">
    <location>
        <begin position="61"/>
        <end position="80"/>
    </location>
</feature>
<sequence>MKLLFKYLLSANYSFAKRWVNKKMTQQILPATIHTFTTPFAFIAAGLYCTVIGTIDYKFKTFLPIFIGLGIVMLGVSFYIEKKAKKAIYKWDIEKEYKSLNKSQRSNRNTFAFLFFWAGFALSVYLIITFTEGYLVK</sequence>
<dbReference type="RefSeq" id="WP_101308084.1">
    <property type="nucleotide sequence ID" value="NZ_MVDE01000002.1"/>
</dbReference>
<dbReference type="Proteomes" id="UP000233618">
    <property type="component" value="Unassembled WGS sequence"/>
</dbReference>
<comment type="caution">
    <text evidence="2">The sequence shown here is derived from an EMBL/GenBank/DDBJ whole genome shotgun (WGS) entry which is preliminary data.</text>
</comment>
<proteinExistence type="predicted"/>
<protein>
    <submittedName>
        <fullName evidence="2">Uncharacterized protein</fullName>
    </submittedName>
</protein>
<evidence type="ECO:0000313" key="2">
    <source>
        <dbReference type="EMBL" id="PKQ69032.1"/>
    </source>
</evidence>
<organism evidence="2 3">
    <name type="scientific">Labilibaculum manganireducens</name>
    <dbReference type="NCBI Taxonomy" id="1940525"/>
    <lineage>
        <taxon>Bacteria</taxon>
        <taxon>Pseudomonadati</taxon>
        <taxon>Bacteroidota</taxon>
        <taxon>Bacteroidia</taxon>
        <taxon>Marinilabiliales</taxon>
        <taxon>Marinifilaceae</taxon>
        <taxon>Labilibaculum</taxon>
    </lineage>
</organism>
<feature type="transmembrane region" description="Helical" evidence="1">
    <location>
        <begin position="111"/>
        <end position="131"/>
    </location>
</feature>
<gene>
    <name evidence="2" type="ORF">BZG01_01625</name>
</gene>
<accession>A0A2N3IFD2</accession>